<evidence type="ECO:0000313" key="5">
    <source>
        <dbReference type="Proteomes" id="UP000559256"/>
    </source>
</evidence>
<feature type="compositionally biased region" description="Basic and acidic residues" evidence="1">
    <location>
        <begin position="37"/>
        <end position="55"/>
    </location>
</feature>
<dbReference type="EMBL" id="JAACJM010000009">
    <property type="protein sequence ID" value="KAF5371281.1"/>
    <property type="molecule type" value="Genomic_DNA"/>
</dbReference>
<keyword evidence="5" id="KW-1185">Reference proteome</keyword>
<feature type="transmembrane region" description="Helical" evidence="2">
    <location>
        <begin position="157"/>
        <end position="184"/>
    </location>
</feature>
<gene>
    <name evidence="4" type="ORF">D9758_004178</name>
</gene>
<dbReference type="InterPro" id="IPR045338">
    <property type="entry name" value="DUF6535"/>
</dbReference>
<protein>
    <recommendedName>
        <fullName evidence="3">DUF6535 domain-containing protein</fullName>
    </recommendedName>
</protein>
<feature type="transmembrane region" description="Helical" evidence="2">
    <location>
        <begin position="256"/>
        <end position="277"/>
    </location>
</feature>
<reference evidence="4 5" key="1">
    <citation type="journal article" date="2020" name="ISME J.">
        <title>Uncovering the hidden diversity of litter-decomposition mechanisms in mushroom-forming fungi.</title>
        <authorList>
            <person name="Floudas D."/>
            <person name="Bentzer J."/>
            <person name="Ahren D."/>
            <person name="Johansson T."/>
            <person name="Persson P."/>
            <person name="Tunlid A."/>
        </authorList>
    </citation>
    <scope>NUCLEOTIDE SEQUENCE [LARGE SCALE GENOMIC DNA]</scope>
    <source>
        <strain evidence="4 5">CBS 291.85</strain>
    </source>
</reference>
<feature type="compositionally biased region" description="Low complexity" evidence="1">
    <location>
        <begin position="24"/>
        <end position="33"/>
    </location>
</feature>
<keyword evidence="2" id="KW-0472">Membrane</keyword>
<accession>A0A8H5GU37</accession>
<dbReference type="Pfam" id="PF20153">
    <property type="entry name" value="DUF6535"/>
    <property type="match status" value="1"/>
</dbReference>
<dbReference type="OrthoDB" id="2634466at2759"/>
<keyword evidence="2" id="KW-0812">Transmembrane</keyword>
<dbReference type="Proteomes" id="UP000559256">
    <property type="component" value="Unassembled WGS sequence"/>
</dbReference>
<evidence type="ECO:0000259" key="3">
    <source>
        <dbReference type="Pfam" id="PF20153"/>
    </source>
</evidence>
<name>A0A8H5GU37_9AGAR</name>
<comment type="caution">
    <text evidence="4">The sequence shown here is derived from an EMBL/GenBank/DDBJ whole genome shotgun (WGS) entry which is preliminary data.</text>
</comment>
<keyword evidence="2" id="KW-1133">Transmembrane helix</keyword>
<feature type="transmembrane region" description="Helical" evidence="2">
    <location>
        <begin position="229"/>
        <end position="249"/>
    </location>
</feature>
<evidence type="ECO:0000313" key="4">
    <source>
        <dbReference type="EMBL" id="KAF5371281.1"/>
    </source>
</evidence>
<feature type="region of interest" description="Disordered" evidence="1">
    <location>
        <begin position="24"/>
        <end position="55"/>
    </location>
</feature>
<sequence>MGVVQPSLQLVLGCGFMSGLRLNGRGSRGRTSSAFSVRKDDLERNKATTEDTRDTYRPSADEYACSKLWTVYIGEAQRYDQHLLQGWKSDMDGMLLFSALYSASLTAFIIESYKTLQNDPTEMTLVVLVQISRQLSSMTNGTISPVDPPSLSGFQPAVASLICNVLWFLSLALALTCSLLATFVQQWTRDFIHKTTLRPSPVRHARLLAFMYFGLRDFGMHTFVDMIPILLHASLFFFFAGLVAFLTPVNLLLASLMAVILAIFLVVYIGLTCLPLLHLNAPYRTPLSGTLWRFGNSITSFLIHRHNFTGREPNLTDAILHESVVNPLERDQQAMVYTLSSLTDDEELLPFIEAVPEAVYGPSGARTTNRELILPLLRSSNPDVNIVSRISELIMRSRQWADHSFRSRSELACARALWSLAFMLIQGPQPQMQLEHDHRRVYFFDSKTVRLLSDSLHFHRQYSLSAIAAIHLSREYSLRYCIKTVAKLLSSADSSHALRENLIFAKRIWARIDTAYGGSAFPPHVIRLCSELLDILQRDTSDGLMTQAKGVLSQLENDRPWLIARLYIFLDYLWSSTRQKVLPHELDIMCKAILSHMKMEVGDDDWMNICQTFLTAYQYLVEPQDDQSDELMFQWMRLIFCMHQSLADHPISAKCRRQMQDYIAKRVVDKEAVRILWGRCELELLGNSPKSPDQNSLQACILKDLQGNAEHPGTCLGSIWSLAVSLYEPQDDGYVQWFKPPSLRNVHPKFMEHSTFPLVKTLLDSVSCAECVSTPVFYLKNTNHRASIQTILDEYLPGLGPIPFPDSQQRALWLSGQYYITSLYTAVLSRFISLSCSHKATNHLDACRIVFHALRRYEGEMHELSQIQFAESIFQLVDTMLSGNFEPLHLSEIVAAVWNISKTWVWITSPKCAEIIVDAIRRHENSPHCQPSEGKQLLSTRCEEVLADGARLLRLESLP</sequence>
<evidence type="ECO:0000256" key="1">
    <source>
        <dbReference type="SAM" id="MobiDB-lite"/>
    </source>
</evidence>
<feature type="domain" description="DUF6535" evidence="3">
    <location>
        <begin position="69"/>
        <end position="247"/>
    </location>
</feature>
<evidence type="ECO:0000256" key="2">
    <source>
        <dbReference type="SAM" id="Phobius"/>
    </source>
</evidence>
<organism evidence="4 5">
    <name type="scientific">Tetrapyrgos nigripes</name>
    <dbReference type="NCBI Taxonomy" id="182062"/>
    <lineage>
        <taxon>Eukaryota</taxon>
        <taxon>Fungi</taxon>
        <taxon>Dikarya</taxon>
        <taxon>Basidiomycota</taxon>
        <taxon>Agaricomycotina</taxon>
        <taxon>Agaricomycetes</taxon>
        <taxon>Agaricomycetidae</taxon>
        <taxon>Agaricales</taxon>
        <taxon>Marasmiineae</taxon>
        <taxon>Marasmiaceae</taxon>
        <taxon>Tetrapyrgos</taxon>
    </lineage>
</organism>
<proteinExistence type="predicted"/>
<dbReference type="AlphaFoldDB" id="A0A8H5GU37"/>